<dbReference type="PANTHER" id="PTHR33112:SF9">
    <property type="entry name" value="HETEROKARYON INCOMPATIBILITY DOMAIN-CONTAINING PROTEIN"/>
    <property type="match status" value="1"/>
</dbReference>
<organism evidence="1 2">
    <name type="scientific">Monosporascus cannonballus</name>
    <dbReference type="NCBI Taxonomy" id="155416"/>
    <lineage>
        <taxon>Eukaryota</taxon>
        <taxon>Fungi</taxon>
        <taxon>Dikarya</taxon>
        <taxon>Ascomycota</taxon>
        <taxon>Pezizomycotina</taxon>
        <taxon>Sordariomycetes</taxon>
        <taxon>Xylariomycetidae</taxon>
        <taxon>Xylariales</taxon>
        <taxon>Xylariales incertae sedis</taxon>
        <taxon>Monosporascus</taxon>
    </lineage>
</organism>
<reference evidence="1 2" key="1">
    <citation type="submission" date="2018-06" db="EMBL/GenBank/DDBJ databases">
        <title>Complete Genomes of Monosporascus.</title>
        <authorList>
            <person name="Robinson A.J."/>
            <person name="Natvig D.O."/>
        </authorList>
    </citation>
    <scope>NUCLEOTIDE SEQUENCE [LARGE SCALE GENOMIC DNA]</scope>
    <source>
        <strain evidence="1 2">CBS 609.92</strain>
    </source>
</reference>
<dbReference type="PANTHER" id="PTHR33112">
    <property type="entry name" value="DOMAIN PROTEIN, PUTATIVE-RELATED"/>
    <property type="match status" value="1"/>
</dbReference>
<name>A0ABY0H7U2_9PEZI</name>
<dbReference type="Proteomes" id="UP000294003">
    <property type="component" value="Unassembled WGS sequence"/>
</dbReference>
<comment type="caution">
    <text evidence="1">The sequence shown here is derived from an EMBL/GenBank/DDBJ whole genome shotgun (WGS) entry which is preliminary data.</text>
</comment>
<evidence type="ECO:0008006" key="3">
    <source>
        <dbReference type="Google" id="ProtNLM"/>
    </source>
</evidence>
<sequence>MAGAGPQAGGADDKFERLQAEDTVVSLNRLCATCVGFTETSKLLQKFSRQENIKDLEEEVLELCSAERLKAGYLDGCHLCTLFWRRADGQHLLRNDPKADNRQLEVSLTATARDNVLGKLKEPISSKSDVKLCFSSMVAPSQQLPLRLLDLGDSKLRLECDVQSLLNLRYATLSHVWGNDPASYLQLKEATLEAFKTEVPYDALPIKYKDAIPNHKGSADQTEALKMAAVYGCSACNISYTHAPSEEPAKRYLRDPRVNIPCKLTAASARPSRLSAFGVDYLWSKPLPPAAVVVQPVAGAIHGSWSTEGYRSVCSLLSRAWVFQERLLCPRTIYYGYNRLLWDCCETFNDEFSGPMPYVPRSKGQIYSALSGLTQNQARASSLGHFDGQWKSMVNDYRSCKLTFEKDRAIAFAGIARVVQSQTGMTYLAGIWKEAAHLDLLWCVMPKGRKSSLRLPGPRTQEPPKAPSWSWFSVPCQLSSDYDVVDYALSTIAAARSKETVYHATVLSFEHSKLPAEPEALFSDFDGLEIRLSTYKITAGLRWENDVVQLMPHGQPMLPKKIGYISSLRSENGNEVQPR</sequence>
<gene>
    <name evidence="1" type="ORF">DL762_004399</name>
</gene>
<protein>
    <recommendedName>
        <fullName evidence="3">Heterokaryon incompatibility domain-containing protein</fullName>
    </recommendedName>
</protein>
<keyword evidence="2" id="KW-1185">Reference proteome</keyword>
<evidence type="ECO:0000313" key="2">
    <source>
        <dbReference type="Proteomes" id="UP000294003"/>
    </source>
</evidence>
<proteinExistence type="predicted"/>
<dbReference type="EMBL" id="QJNS01000105">
    <property type="protein sequence ID" value="RYO87095.1"/>
    <property type="molecule type" value="Genomic_DNA"/>
</dbReference>
<accession>A0ABY0H7U2</accession>
<evidence type="ECO:0000313" key="1">
    <source>
        <dbReference type="EMBL" id="RYO87095.1"/>
    </source>
</evidence>